<evidence type="ECO:0000256" key="5">
    <source>
        <dbReference type="ARBA" id="ARBA00023277"/>
    </source>
</evidence>
<dbReference type="SUPFAM" id="SSF52279">
    <property type="entry name" value="Beta-D-glucan exohydrolase, C-terminal domain"/>
    <property type="match status" value="1"/>
</dbReference>
<dbReference type="InterPro" id="IPR050288">
    <property type="entry name" value="Cellulose_deg_GH3"/>
</dbReference>
<dbReference type="Pfam" id="PF00933">
    <property type="entry name" value="Glyco_hydro_3"/>
    <property type="match status" value="1"/>
</dbReference>
<dbReference type="InterPro" id="IPR036962">
    <property type="entry name" value="Glyco_hydro_3_N_sf"/>
</dbReference>
<dbReference type="InterPro" id="IPR001764">
    <property type="entry name" value="Glyco_hydro_3_N"/>
</dbReference>
<dbReference type="PROSITE" id="PS51820">
    <property type="entry name" value="PA14"/>
    <property type="match status" value="1"/>
</dbReference>
<feature type="domain" description="PA14" evidence="8">
    <location>
        <begin position="378"/>
        <end position="534"/>
    </location>
</feature>
<keyword evidence="4 7" id="KW-0378">Hydrolase</keyword>
<dbReference type="Gene3D" id="3.20.20.300">
    <property type="entry name" value="Glycoside hydrolase, family 3, N-terminal domain"/>
    <property type="match status" value="2"/>
</dbReference>
<dbReference type="AlphaFoldDB" id="A0A427YCL1"/>
<keyword evidence="7" id="KW-0624">Polysaccharide degradation</keyword>
<dbReference type="PANTHER" id="PTHR42715:SF10">
    <property type="entry name" value="BETA-GLUCOSIDASE"/>
    <property type="match status" value="1"/>
</dbReference>
<evidence type="ECO:0000256" key="6">
    <source>
        <dbReference type="ARBA" id="ARBA00023295"/>
    </source>
</evidence>
<evidence type="ECO:0000313" key="9">
    <source>
        <dbReference type="EMBL" id="RSH88687.1"/>
    </source>
</evidence>
<dbReference type="InterPro" id="IPR037524">
    <property type="entry name" value="PA14/GLEYA"/>
</dbReference>
<gene>
    <name evidence="9" type="ORF">EHS25_002914</name>
</gene>
<evidence type="ECO:0000256" key="3">
    <source>
        <dbReference type="ARBA" id="ARBA00012744"/>
    </source>
</evidence>
<evidence type="ECO:0000256" key="7">
    <source>
        <dbReference type="RuleBase" id="RU361161"/>
    </source>
</evidence>
<dbReference type="PROSITE" id="PS00775">
    <property type="entry name" value="GLYCOSYL_HYDROL_F3"/>
    <property type="match status" value="1"/>
</dbReference>
<dbReference type="GO" id="GO:0008422">
    <property type="term" value="F:beta-glucosidase activity"/>
    <property type="evidence" value="ECO:0007669"/>
    <property type="project" value="UniProtKB-EC"/>
</dbReference>
<evidence type="ECO:0000313" key="10">
    <source>
        <dbReference type="Proteomes" id="UP000279259"/>
    </source>
</evidence>
<dbReference type="SUPFAM" id="SSF56988">
    <property type="entry name" value="Anthrax protective antigen"/>
    <property type="match status" value="1"/>
</dbReference>
<dbReference type="Gene3D" id="2.60.40.10">
    <property type="entry name" value="Immunoglobulins"/>
    <property type="match status" value="1"/>
</dbReference>
<comment type="catalytic activity">
    <reaction evidence="1 7">
        <text>Hydrolysis of terminal, non-reducing beta-D-glucosyl residues with release of beta-D-glucose.</text>
        <dbReference type="EC" id="3.2.1.21"/>
    </reaction>
</comment>
<name>A0A427YCL1_9TREE</name>
<dbReference type="InterPro" id="IPR002772">
    <property type="entry name" value="Glyco_hydro_3_C"/>
</dbReference>
<keyword evidence="6 7" id="KW-0326">Glycosidase</keyword>
<dbReference type="InterPro" id="IPR019800">
    <property type="entry name" value="Glyco_hydro_3_AS"/>
</dbReference>
<dbReference type="Pfam" id="PF07691">
    <property type="entry name" value="PA14"/>
    <property type="match status" value="1"/>
</dbReference>
<dbReference type="STRING" id="1890683.A0A427YCL1"/>
<dbReference type="InterPro" id="IPR036881">
    <property type="entry name" value="Glyco_hydro_3_C_sf"/>
</dbReference>
<dbReference type="Proteomes" id="UP000279259">
    <property type="component" value="Unassembled WGS sequence"/>
</dbReference>
<dbReference type="OrthoDB" id="47059at2759"/>
<keyword evidence="5 7" id="KW-0119">Carbohydrate metabolism</keyword>
<comment type="caution">
    <text evidence="9">The sequence shown here is derived from an EMBL/GenBank/DDBJ whole genome shotgun (WGS) entry which is preliminary data.</text>
</comment>
<dbReference type="SMART" id="SM01217">
    <property type="entry name" value="Fn3_like"/>
    <property type="match status" value="1"/>
</dbReference>
<accession>A0A427YCL1</accession>
<keyword evidence="10" id="KW-1185">Reference proteome</keyword>
<dbReference type="UniPathway" id="UPA00696"/>
<dbReference type="InterPro" id="IPR013783">
    <property type="entry name" value="Ig-like_fold"/>
</dbReference>
<dbReference type="Gene3D" id="3.40.50.1700">
    <property type="entry name" value="Glycoside hydrolase family 3 C-terminal domain"/>
    <property type="match status" value="1"/>
</dbReference>
<dbReference type="GO" id="GO:0030245">
    <property type="term" value="P:cellulose catabolic process"/>
    <property type="evidence" value="ECO:0007669"/>
    <property type="project" value="UniProtKB-UniPathway"/>
</dbReference>
<dbReference type="InterPro" id="IPR017853">
    <property type="entry name" value="GH"/>
</dbReference>
<comment type="similarity">
    <text evidence="2 7">Belongs to the glycosyl hydrolase 3 family.</text>
</comment>
<dbReference type="Gene3D" id="2.60.120.260">
    <property type="entry name" value="Galactose-binding domain-like"/>
    <property type="match status" value="1"/>
</dbReference>
<dbReference type="SUPFAM" id="SSF51445">
    <property type="entry name" value="(Trans)glycosidases"/>
    <property type="match status" value="1"/>
</dbReference>
<evidence type="ECO:0000256" key="4">
    <source>
        <dbReference type="ARBA" id="ARBA00022801"/>
    </source>
</evidence>
<reference evidence="9 10" key="1">
    <citation type="submission" date="2018-11" db="EMBL/GenBank/DDBJ databases">
        <title>Genome sequence of Saitozyma podzolica DSM 27192.</title>
        <authorList>
            <person name="Aliyu H."/>
            <person name="Gorte O."/>
            <person name="Ochsenreither K."/>
        </authorList>
    </citation>
    <scope>NUCLEOTIDE SEQUENCE [LARGE SCALE GENOMIC DNA]</scope>
    <source>
        <strain evidence="9 10">DSM 27192</strain>
    </source>
</reference>
<dbReference type="EC" id="3.2.1.21" evidence="3 7"/>
<evidence type="ECO:0000259" key="8">
    <source>
        <dbReference type="PROSITE" id="PS51820"/>
    </source>
</evidence>
<dbReference type="InterPro" id="IPR026891">
    <property type="entry name" value="Fn3-like"/>
</dbReference>
<proteinExistence type="inferred from homology"/>
<organism evidence="9 10">
    <name type="scientific">Saitozyma podzolica</name>
    <dbReference type="NCBI Taxonomy" id="1890683"/>
    <lineage>
        <taxon>Eukaryota</taxon>
        <taxon>Fungi</taxon>
        <taxon>Dikarya</taxon>
        <taxon>Basidiomycota</taxon>
        <taxon>Agaricomycotina</taxon>
        <taxon>Tremellomycetes</taxon>
        <taxon>Tremellales</taxon>
        <taxon>Trimorphomycetaceae</taxon>
        <taxon>Saitozyma</taxon>
    </lineage>
</organism>
<comment type="pathway">
    <text evidence="7">Glycan metabolism; cellulose degradation.</text>
</comment>
<protein>
    <recommendedName>
        <fullName evidence="3 7">beta-glucosidase</fullName>
        <ecNumber evidence="3 7">3.2.1.21</ecNumber>
    </recommendedName>
</protein>
<sequence length="832" mass="90600">MVALISPLVNGHTATKKNIALVVEEALSELPIHEQVQLLGGKDFWHLNDLPHRNIPSVRLSDGPNGCRGTNFFNGQPSSCLPCATGLAASFDLDYIRDIGVQLGQECRAKAVHTGNEQEFERMKADSIISERALREIYLEPFRMAVKEAQPRCFMTGYNRLNGTHCSENAILLNDILRKEWGYDGLVMSDWTGTVSSAGTIKAGLDLEMPGPPVFRGSSTLRELQCGKLTPEDISSRAREVLKLVAFAQQSGIPFGAEEGSIDTAESRRLLRRAAAEAVVLLKNENGILPLRQPKKIAVIGHNARVAVVSGGGSAQLSPTFSTTPLAAITKAAESAGAEVKFAIGCLSYHYLPVATPLLSYPHDGSRPDVVASLSFWLSEPHPEFKSPKDTALRLTDEPDHNVLCNTAFAFITDGVPKPIVEGFPYMVYSSHFTPDQSCDWEFSLASVGHALLFIDGQLVADNTEWEQGDTFFGMGSRERKGIVKNMRQGRSVKVEIRSWPRDVQRVFPVKIAGAVRLGAVPMVDEAVAIAQAAKLAQESDTAVVVVGLNEDFECEGHDRTTINLPGAMNELVASVLAVKPDAIIVTQSGMPVAMPWADQAASLLHAFYGGNDLGTGIADVLFGKINPSSRLPVSFPRALSDMPSGTMFGAASPSPLRAVYTEVRAALAAVLDDIELIVSQDIYVGYRYFDHSGIRPLFPFGHGLSYTTFKYSDLILAPCAEDPTRFEISFGLTNSGALPGAEVSQIYVYAVEHAHRPQKELRAFTKTHLQVGENVTVNASLDRDAFKTWHEVRSCWTVAQGQYEVWIGQSAERIVLKGTLSIKETLYWSGL</sequence>
<dbReference type="InterPro" id="IPR011658">
    <property type="entry name" value="PA14_dom"/>
</dbReference>
<dbReference type="EMBL" id="RSCD01000016">
    <property type="protein sequence ID" value="RSH88687.1"/>
    <property type="molecule type" value="Genomic_DNA"/>
</dbReference>
<dbReference type="PANTHER" id="PTHR42715">
    <property type="entry name" value="BETA-GLUCOSIDASE"/>
    <property type="match status" value="1"/>
</dbReference>
<dbReference type="Pfam" id="PF01915">
    <property type="entry name" value="Glyco_hydro_3_C"/>
    <property type="match status" value="1"/>
</dbReference>
<evidence type="ECO:0000256" key="2">
    <source>
        <dbReference type="ARBA" id="ARBA00005336"/>
    </source>
</evidence>
<dbReference type="Pfam" id="PF14310">
    <property type="entry name" value="Fn3-like"/>
    <property type="match status" value="1"/>
</dbReference>
<evidence type="ECO:0000256" key="1">
    <source>
        <dbReference type="ARBA" id="ARBA00000448"/>
    </source>
</evidence>